<reference evidence="2 3" key="1">
    <citation type="journal article" date="2018" name="Front. Plant Sci.">
        <title>Red Clover (Trifolium pratense) and Zigzag Clover (T. medium) - A Picture of Genomic Similarities and Differences.</title>
        <authorList>
            <person name="Dluhosova J."/>
            <person name="Istvanek J."/>
            <person name="Nedelnik J."/>
            <person name="Repkova J."/>
        </authorList>
    </citation>
    <scope>NUCLEOTIDE SEQUENCE [LARGE SCALE GENOMIC DNA]</scope>
    <source>
        <strain evidence="3">cv. 10/8</strain>
        <tissue evidence="2">Leaf</tissue>
    </source>
</reference>
<sequence>MAEENNNTNNNNKNDDNMTLDNGGPSSQQQNVVIVPTASYAKQFPDVTKIEEFDGQNFKRWQERVY</sequence>
<feature type="non-terminal residue" evidence="2">
    <location>
        <position position="66"/>
    </location>
</feature>
<evidence type="ECO:0000313" key="2">
    <source>
        <dbReference type="EMBL" id="MCI79262.1"/>
    </source>
</evidence>
<dbReference type="EMBL" id="LXQA010969906">
    <property type="protein sequence ID" value="MCI79262.1"/>
    <property type="molecule type" value="Genomic_DNA"/>
</dbReference>
<protein>
    <submittedName>
        <fullName evidence="2">Gag-pol polyprotein</fullName>
    </submittedName>
</protein>
<organism evidence="2 3">
    <name type="scientific">Trifolium medium</name>
    <dbReference type="NCBI Taxonomy" id="97028"/>
    <lineage>
        <taxon>Eukaryota</taxon>
        <taxon>Viridiplantae</taxon>
        <taxon>Streptophyta</taxon>
        <taxon>Embryophyta</taxon>
        <taxon>Tracheophyta</taxon>
        <taxon>Spermatophyta</taxon>
        <taxon>Magnoliopsida</taxon>
        <taxon>eudicotyledons</taxon>
        <taxon>Gunneridae</taxon>
        <taxon>Pentapetalae</taxon>
        <taxon>rosids</taxon>
        <taxon>fabids</taxon>
        <taxon>Fabales</taxon>
        <taxon>Fabaceae</taxon>
        <taxon>Papilionoideae</taxon>
        <taxon>50 kb inversion clade</taxon>
        <taxon>NPAAA clade</taxon>
        <taxon>Hologalegina</taxon>
        <taxon>IRL clade</taxon>
        <taxon>Trifolieae</taxon>
        <taxon>Trifolium</taxon>
    </lineage>
</organism>
<keyword evidence="3" id="KW-1185">Reference proteome</keyword>
<evidence type="ECO:0000256" key="1">
    <source>
        <dbReference type="SAM" id="MobiDB-lite"/>
    </source>
</evidence>
<dbReference type="AlphaFoldDB" id="A0A392UVW4"/>
<comment type="caution">
    <text evidence="2">The sequence shown here is derived from an EMBL/GenBank/DDBJ whole genome shotgun (WGS) entry which is preliminary data.</text>
</comment>
<feature type="region of interest" description="Disordered" evidence="1">
    <location>
        <begin position="1"/>
        <end position="31"/>
    </location>
</feature>
<proteinExistence type="predicted"/>
<feature type="compositionally biased region" description="Low complexity" evidence="1">
    <location>
        <begin position="1"/>
        <end position="22"/>
    </location>
</feature>
<name>A0A392UVW4_9FABA</name>
<evidence type="ECO:0000313" key="3">
    <source>
        <dbReference type="Proteomes" id="UP000265520"/>
    </source>
</evidence>
<dbReference type="Proteomes" id="UP000265520">
    <property type="component" value="Unassembled WGS sequence"/>
</dbReference>
<accession>A0A392UVW4</accession>